<dbReference type="AlphaFoldDB" id="A0A6J4VX82"/>
<organism evidence="1">
    <name type="scientific">uncultured Truepera sp</name>
    <dbReference type="NCBI Taxonomy" id="543023"/>
    <lineage>
        <taxon>Bacteria</taxon>
        <taxon>Thermotogati</taxon>
        <taxon>Deinococcota</taxon>
        <taxon>Deinococci</taxon>
        <taxon>Trueperales</taxon>
        <taxon>Trueperaceae</taxon>
        <taxon>Truepera</taxon>
        <taxon>environmental samples</taxon>
    </lineage>
</organism>
<evidence type="ECO:0000313" key="1">
    <source>
        <dbReference type="EMBL" id="CAA9588700.1"/>
    </source>
</evidence>
<sequence length="243" mass="26974">MPDPFARKTYLHAVPDADLSVRFSLGKRTRALQMQGFLKTLAAAGVSPEPPSRVELLVLTLSDWRRLLSAPYGWALARRSAEEVTLLVPATYPPRLLNKWDAVRLRAAQAGVRAPGGVGAWCDAQVGLEWAHALLLSQQRGPAVKAWVREVTAAYLYQRLLHELDVSRMDYLNAWARLQQAGARPSAPEAEAFSYPRAKMPFDDLLWTQSALWLRSAALGEQHGWALPSAEVRSLLKIHPAPL</sequence>
<accession>A0A6J4VX82</accession>
<dbReference type="EMBL" id="CADCWP010000366">
    <property type="protein sequence ID" value="CAA9588700.1"/>
    <property type="molecule type" value="Genomic_DNA"/>
</dbReference>
<name>A0A6J4VX82_9DEIN</name>
<protein>
    <submittedName>
        <fullName evidence="1">Uncharacterized protein</fullName>
    </submittedName>
</protein>
<proteinExistence type="predicted"/>
<gene>
    <name evidence="1" type="ORF">AVDCRST_MAG86-4404</name>
</gene>
<reference evidence="1" key="1">
    <citation type="submission" date="2020-02" db="EMBL/GenBank/DDBJ databases">
        <authorList>
            <person name="Meier V. D."/>
        </authorList>
    </citation>
    <scope>NUCLEOTIDE SEQUENCE</scope>
    <source>
        <strain evidence="1">AVDCRST_MAG86</strain>
    </source>
</reference>